<keyword evidence="2" id="KW-1133">Transmembrane helix</keyword>
<feature type="region of interest" description="Disordered" evidence="1">
    <location>
        <begin position="144"/>
        <end position="176"/>
    </location>
</feature>
<feature type="transmembrane region" description="Helical" evidence="2">
    <location>
        <begin position="64"/>
        <end position="83"/>
    </location>
</feature>
<feature type="transmembrane region" description="Helical" evidence="2">
    <location>
        <begin position="300"/>
        <end position="317"/>
    </location>
</feature>
<protein>
    <recommendedName>
        <fullName evidence="5">RGS domain-containing protein</fullName>
    </recommendedName>
</protein>
<evidence type="ECO:0000313" key="4">
    <source>
        <dbReference type="Proteomes" id="UP001145021"/>
    </source>
</evidence>
<feature type="transmembrane region" description="Helical" evidence="2">
    <location>
        <begin position="332"/>
        <end position="354"/>
    </location>
</feature>
<dbReference type="Proteomes" id="UP001145021">
    <property type="component" value="Unassembled WGS sequence"/>
</dbReference>
<keyword evidence="2" id="KW-0812">Transmembrane</keyword>
<keyword evidence="4" id="KW-1185">Reference proteome</keyword>
<dbReference type="Gene3D" id="1.10.167.10">
    <property type="entry name" value="Regulator of G-protein Signalling 4, domain 2"/>
    <property type="match status" value="1"/>
</dbReference>
<comment type="caution">
    <text evidence="3">The sequence shown here is derived from an EMBL/GenBank/DDBJ whole genome shotgun (WGS) entry which is preliminary data.</text>
</comment>
<evidence type="ECO:0000256" key="1">
    <source>
        <dbReference type="SAM" id="MobiDB-lite"/>
    </source>
</evidence>
<sequence>MYTDENGRWPSDSVMYKVRVGVVMGVYAIYMVYAFVTFAMFIAKSKDKHSGLAQRNIKLVALQFVAGILMGTVGMVSTAFQLWPTFLRLWFANIGYMIMYSSVITRAFQHIVVSHLHILTNKLTSSNKNADIYREQRSQGMSSFIRQSSQHNRQRGGSQSSINSNTDFGGAESNQGSIEKGKLSALIEKNGMAAEAYMANGLERKLYRRLQKYARLQKYVSDRALFLYNMGVLLLAVIVSLIVNILNPQFSLSPMSMECRMVWGFIPLMAIVGSWVIFIMPVISVKCWKLKDAYGIRNDLLICMFMGIFCIIMNTIWDNVLTRIAKLWSGWFFAWVSSVVIHTVSITVPLLQAIRHSRNVIDRMRGANGIENSMVAAIVGANGADMGKKSEYNAILADPHEYRYFCDFAASCFCSEMTAFIDEYQSLKNITVQALGSEGILYQNDDSYLESAYVSRMANTIVHDNIEYLAMSNKMHNYNSKSLRLQTPPTVSILDTAKAVYPQYDLSDVTPFPVAAMDKLIAIFSVFVNSNSYTAISLPSAMVVRLREKLSQSQLTITILDEIKDEVLNMLYFDVYTRYSRAK</sequence>
<feature type="transmembrane region" description="Helical" evidence="2">
    <location>
        <begin position="20"/>
        <end position="43"/>
    </location>
</feature>
<organism evidence="3 4">
    <name type="scientific">Coemansia asiatica</name>
    <dbReference type="NCBI Taxonomy" id="1052880"/>
    <lineage>
        <taxon>Eukaryota</taxon>
        <taxon>Fungi</taxon>
        <taxon>Fungi incertae sedis</taxon>
        <taxon>Zoopagomycota</taxon>
        <taxon>Kickxellomycotina</taxon>
        <taxon>Kickxellomycetes</taxon>
        <taxon>Kickxellales</taxon>
        <taxon>Kickxellaceae</taxon>
        <taxon>Coemansia</taxon>
    </lineage>
</organism>
<dbReference type="InterPro" id="IPR036305">
    <property type="entry name" value="RGS_sf"/>
</dbReference>
<feature type="transmembrane region" description="Helical" evidence="2">
    <location>
        <begin position="225"/>
        <end position="246"/>
    </location>
</feature>
<dbReference type="InterPro" id="IPR044926">
    <property type="entry name" value="RGS_subdomain_2"/>
</dbReference>
<name>A0A9W7XKR1_9FUNG</name>
<gene>
    <name evidence="3" type="ORF">LPJ64_003111</name>
</gene>
<dbReference type="AlphaFoldDB" id="A0A9W7XKR1"/>
<feature type="transmembrane region" description="Helical" evidence="2">
    <location>
        <begin position="89"/>
        <end position="108"/>
    </location>
</feature>
<reference evidence="3" key="1">
    <citation type="submission" date="2022-07" db="EMBL/GenBank/DDBJ databases">
        <title>Phylogenomic reconstructions and comparative analyses of Kickxellomycotina fungi.</title>
        <authorList>
            <person name="Reynolds N.K."/>
            <person name="Stajich J.E."/>
            <person name="Barry K."/>
            <person name="Grigoriev I.V."/>
            <person name="Crous P."/>
            <person name="Smith M.E."/>
        </authorList>
    </citation>
    <scope>NUCLEOTIDE SEQUENCE</scope>
    <source>
        <strain evidence="3">NBRC 105413</strain>
    </source>
</reference>
<accession>A0A9W7XKR1</accession>
<dbReference type="SUPFAM" id="SSF48097">
    <property type="entry name" value="Regulator of G-protein signaling, RGS"/>
    <property type="match status" value="1"/>
</dbReference>
<proteinExistence type="predicted"/>
<evidence type="ECO:0000313" key="3">
    <source>
        <dbReference type="EMBL" id="KAJ1645272.1"/>
    </source>
</evidence>
<dbReference type="EMBL" id="JANBOH010000114">
    <property type="protein sequence ID" value="KAJ1645272.1"/>
    <property type="molecule type" value="Genomic_DNA"/>
</dbReference>
<keyword evidence="2" id="KW-0472">Membrane</keyword>
<feature type="transmembrane region" description="Helical" evidence="2">
    <location>
        <begin position="266"/>
        <end position="288"/>
    </location>
</feature>
<evidence type="ECO:0008006" key="5">
    <source>
        <dbReference type="Google" id="ProtNLM"/>
    </source>
</evidence>
<evidence type="ECO:0000256" key="2">
    <source>
        <dbReference type="SAM" id="Phobius"/>
    </source>
</evidence>